<protein>
    <submittedName>
        <fullName evidence="1">Uncharacterized protein</fullName>
    </submittedName>
</protein>
<organism evidence="1">
    <name type="scientific">uncultured marine group II/III euryarchaeote AD1000_28_D03</name>
    <dbReference type="NCBI Taxonomy" id="1457747"/>
    <lineage>
        <taxon>Archaea</taxon>
        <taxon>Methanobacteriati</taxon>
        <taxon>Methanobacteriota</taxon>
        <taxon>environmental samples</taxon>
    </lineage>
</organism>
<dbReference type="AlphaFoldDB" id="A0A075FTQ1"/>
<proteinExistence type="predicted"/>
<sequence length="215" mass="24894">MIYMERHAMKRGEFRKLISPLVRSGHLVQDYRGGFKTVEPLSDVDLWEVKRDYLRELVRDYPVISLRQVERLAGSPFSAEEISDVMHEFEEDGTLIKGFLVDDLQDICWGRQDLLEGLGGLRKCRDLVVPPSDNLIHYFGGILRERFSFGSAYMVFHNEEAIAAFKANTRDGTIEVTDFVGDSDLEKEALRVMKEFAWEHDTKLTGKLYEKLRSR</sequence>
<reference evidence="1" key="1">
    <citation type="journal article" date="2014" name="Genome Biol. Evol.">
        <title>Pangenome evidence for extensive interdomain horizontal transfer affecting lineage core and shell genes in uncultured planktonic thaumarchaeota and euryarchaeota.</title>
        <authorList>
            <person name="Deschamps P."/>
            <person name="Zivanovic Y."/>
            <person name="Moreira D."/>
            <person name="Rodriguez-Valera F."/>
            <person name="Lopez-Garcia P."/>
        </authorList>
    </citation>
    <scope>NUCLEOTIDE SEQUENCE</scope>
</reference>
<name>A0A075FTQ1_9EURY</name>
<evidence type="ECO:0000313" key="1">
    <source>
        <dbReference type="EMBL" id="AIE92851.1"/>
    </source>
</evidence>
<dbReference type="EMBL" id="KF900377">
    <property type="protein sequence ID" value="AIE92851.1"/>
    <property type="molecule type" value="Genomic_DNA"/>
</dbReference>
<accession>A0A075FTQ1</accession>